<dbReference type="InterPro" id="IPR039110">
    <property type="entry name" value="KNL2-like"/>
</dbReference>
<dbReference type="Proteomes" id="UP001295444">
    <property type="component" value="Chromosome 13"/>
</dbReference>
<evidence type="ECO:0000256" key="1">
    <source>
        <dbReference type="SAM" id="MobiDB-lite"/>
    </source>
</evidence>
<evidence type="ECO:0000259" key="2">
    <source>
        <dbReference type="Pfam" id="PF09133"/>
    </source>
</evidence>
<feature type="compositionally biased region" description="Basic and acidic residues" evidence="1">
    <location>
        <begin position="945"/>
        <end position="962"/>
    </location>
</feature>
<dbReference type="EMBL" id="OW240924">
    <property type="protein sequence ID" value="CAH2327831.1"/>
    <property type="molecule type" value="Genomic_DNA"/>
</dbReference>
<feature type="domain" description="SANTA" evidence="2">
    <location>
        <begin position="329"/>
        <end position="414"/>
    </location>
</feature>
<accession>A0AAD1TJT2</accession>
<proteinExistence type="predicted"/>
<feature type="region of interest" description="Disordered" evidence="1">
    <location>
        <begin position="224"/>
        <end position="250"/>
    </location>
</feature>
<evidence type="ECO:0000313" key="3">
    <source>
        <dbReference type="EMBL" id="CAH2327831.1"/>
    </source>
</evidence>
<feature type="compositionally biased region" description="Basic and acidic residues" evidence="1">
    <location>
        <begin position="676"/>
        <end position="688"/>
    </location>
</feature>
<protein>
    <recommendedName>
        <fullName evidence="2">SANTA domain-containing protein</fullName>
    </recommendedName>
</protein>
<feature type="region of interest" description="Disordered" evidence="1">
    <location>
        <begin position="620"/>
        <end position="657"/>
    </location>
</feature>
<feature type="region of interest" description="Disordered" evidence="1">
    <location>
        <begin position="502"/>
        <end position="535"/>
    </location>
</feature>
<organism evidence="3 4">
    <name type="scientific">Pelobates cultripes</name>
    <name type="common">Western spadefoot toad</name>
    <dbReference type="NCBI Taxonomy" id="61616"/>
    <lineage>
        <taxon>Eukaryota</taxon>
        <taxon>Metazoa</taxon>
        <taxon>Chordata</taxon>
        <taxon>Craniata</taxon>
        <taxon>Vertebrata</taxon>
        <taxon>Euteleostomi</taxon>
        <taxon>Amphibia</taxon>
        <taxon>Batrachia</taxon>
        <taxon>Anura</taxon>
        <taxon>Pelobatoidea</taxon>
        <taxon>Pelobatidae</taxon>
        <taxon>Pelobates</taxon>
    </lineage>
</organism>
<name>A0AAD1TJT2_PELCU</name>
<dbReference type="AlphaFoldDB" id="A0AAD1TJT2"/>
<evidence type="ECO:0000313" key="4">
    <source>
        <dbReference type="Proteomes" id="UP001295444"/>
    </source>
</evidence>
<feature type="region of interest" description="Disordered" evidence="1">
    <location>
        <begin position="909"/>
        <end position="962"/>
    </location>
</feature>
<dbReference type="Pfam" id="PF09133">
    <property type="entry name" value="SANTA"/>
    <property type="match status" value="1"/>
</dbReference>
<feature type="compositionally biased region" description="Low complexity" evidence="1">
    <location>
        <begin position="931"/>
        <end position="942"/>
    </location>
</feature>
<dbReference type="GO" id="GO:0000775">
    <property type="term" value="C:chromosome, centromeric region"/>
    <property type="evidence" value="ECO:0007669"/>
    <property type="project" value="TreeGrafter"/>
</dbReference>
<dbReference type="PANTHER" id="PTHR16124">
    <property type="entry name" value="MIS18-BINDING PROTEIN 1"/>
    <property type="match status" value="1"/>
</dbReference>
<dbReference type="PANTHER" id="PTHR16124:SF3">
    <property type="entry name" value="MIS18-BINDING PROTEIN 1"/>
    <property type="match status" value="1"/>
</dbReference>
<keyword evidence="4" id="KW-1185">Reference proteome</keyword>
<gene>
    <name evidence="3" type="ORF">PECUL_23A028639</name>
</gene>
<sequence>MFIMANCISCESSFTSVPLAVIPPNSMISLKALKKLWNKGSLQPDSLASPKPQVVQSTLKYGWTGAPDCPNLKVIKPRACHRKYMSVITNQKSREIDSIFSPEKSNVSESPAKAFQKMKELITQDKMQKTKTNISNVANNKLDMLLTPVSKNCDYNANKGVKCYNKNYAQELTVCDGFCVRENPSLDESSTPPIDRIFSQTLHTSGQHNVVSGCGSRIVESSNFASTDTGNESDDEMSENSGALNKETVTPGICKASSSRNLQNGTFGKDSCVENRPSTHSGVKTERLLKDMNLCDVLLSSPKVHIPKKQKAKKAEVHTEKPTRNHKEVTLHEWVVKPVGTSDVCVEGKRTDMEDVYWHSSAIVERVNSYKVKTLSGQIYKLKGGPDLDAMKLAGFNTDFIQKFKFGFPVNWKTVMDQFFMRTNCQVKSKHKVQLAKIYKPVLKRPSTFDSNSPKAMDIQENISRKNKPCKSLLKKLELMTKISQTDQQSPGDADVMENQTNVFSQRDKSKRNSHRQNSYTDEQKHEESTPMSQSPFCKLKVSRSGRVLKPVLKYWCGERLAMNKDFNITFQEGCSNELDTFSNLKSRTSSRKTELNCGSISPGKGNYNLESSEVEVVGQQKKSDCQSQRSLKLGTVKKPMSPTTGKASSRKPYTGHSFLKSNVQCSVRNTLAESDGERDQLQREPTRRKLRSAGSAESSLGYTTGYSSRRALDREKACSENLHLNKTYFMRGRFSDFSESASEIEDLQGKSITWNLTSLGTGRVENKADCATDRSACSKLPRNQAGLTYLEKKVHKAPIVTCTEKNSITMHTFSPEETDIEKCTKKSPVVLLTPLASKDKLKARCVSHNLQYKTGVKIHPDYCSIESGQDTFETETKLIPKTLNLRRTPQSFASDFDLVSFDSKTVSKPFGSPNPTCEPDTIMSNHKGSGENNESNFNSHSVLTKKDGQEFAGHRQDDHSR</sequence>
<reference evidence="3" key="1">
    <citation type="submission" date="2022-03" db="EMBL/GenBank/DDBJ databases">
        <authorList>
            <person name="Alioto T."/>
            <person name="Alioto T."/>
            <person name="Gomez Garrido J."/>
        </authorList>
    </citation>
    <scope>NUCLEOTIDE SEQUENCE</scope>
</reference>
<dbReference type="InterPro" id="IPR015216">
    <property type="entry name" value="SANTA"/>
</dbReference>
<feature type="region of interest" description="Disordered" evidence="1">
    <location>
        <begin position="672"/>
        <end position="704"/>
    </location>
</feature>